<sequence length="74" mass="7849">MRRASTAPPRIFAVVQPCDTRRRPTGTPTRLGPLTDPADATAVSRWLHAGPPDDGSLPRRLLASPPARAVAGLN</sequence>
<comment type="caution">
    <text evidence="2">The sequence shown here is derived from an EMBL/GenBank/DDBJ whole genome shotgun (WGS) entry which is preliminary data.</text>
</comment>
<evidence type="ECO:0008006" key="4">
    <source>
        <dbReference type="Google" id="ProtNLM"/>
    </source>
</evidence>
<evidence type="ECO:0000313" key="3">
    <source>
        <dbReference type="Proteomes" id="UP001216579"/>
    </source>
</evidence>
<feature type="region of interest" description="Disordered" evidence="1">
    <location>
        <begin position="46"/>
        <end position="74"/>
    </location>
</feature>
<name>A0ABT5ZJR9_9ACTN</name>
<proteinExistence type="predicted"/>
<dbReference type="EMBL" id="JARJBC010000005">
    <property type="protein sequence ID" value="MDF3289840.1"/>
    <property type="molecule type" value="Genomic_DNA"/>
</dbReference>
<dbReference type="Proteomes" id="UP001216579">
    <property type="component" value="Unassembled WGS sequence"/>
</dbReference>
<evidence type="ECO:0000256" key="1">
    <source>
        <dbReference type="SAM" id="MobiDB-lite"/>
    </source>
</evidence>
<dbReference type="RefSeq" id="WP_276093338.1">
    <property type="nucleotide sequence ID" value="NZ_JARJBC010000005.1"/>
</dbReference>
<keyword evidence="3" id="KW-1185">Reference proteome</keyword>
<evidence type="ECO:0000313" key="2">
    <source>
        <dbReference type="EMBL" id="MDF3289840.1"/>
    </source>
</evidence>
<reference evidence="2 3" key="1">
    <citation type="submission" date="2023-03" db="EMBL/GenBank/DDBJ databases">
        <title>Draft genome sequence of Streptomyces sp. RB6PN23 isolated from peat swamp forest in Thailand.</title>
        <authorList>
            <person name="Klaysubun C."/>
            <person name="Duangmal K."/>
        </authorList>
    </citation>
    <scope>NUCLEOTIDE SEQUENCE [LARGE SCALE GENOMIC DNA]</scope>
    <source>
        <strain evidence="2 3">RB6PN23</strain>
    </source>
</reference>
<organism evidence="2 3">
    <name type="scientific">Streptomyces silvisoli</name>
    <dbReference type="NCBI Taxonomy" id="3034235"/>
    <lineage>
        <taxon>Bacteria</taxon>
        <taxon>Bacillati</taxon>
        <taxon>Actinomycetota</taxon>
        <taxon>Actinomycetes</taxon>
        <taxon>Kitasatosporales</taxon>
        <taxon>Streptomycetaceae</taxon>
        <taxon>Streptomyces</taxon>
    </lineage>
</organism>
<protein>
    <recommendedName>
        <fullName evidence="4">Transposase IS111A/IS1328/IS1533 N-terminal domain-containing protein</fullName>
    </recommendedName>
</protein>
<gene>
    <name evidence="2" type="ORF">P3G67_11440</name>
</gene>
<accession>A0ABT5ZJR9</accession>